<evidence type="ECO:0000313" key="2">
    <source>
        <dbReference type="EMBL" id="CEM49713.1"/>
    </source>
</evidence>
<accession>A0A0G4HYU5</accession>
<organism evidence="2">
    <name type="scientific">Chromera velia CCMP2878</name>
    <dbReference type="NCBI Taxonomy" id="1169474"/>
    <lineage>
        <taxon>Eukaryota</taxon>
        <taxon>Sar</taxon>
        <taxon>Alveolata</taxon>
        <taxon>Colpodellida</taxon>
        <taxon>Chromeraceae</taxon>
        <taxon>Chromera</taxon>
    </lineage>
</organism>
<reference evidence="2" key="1">
    <citation type="submission" date="2014-11" db="EMBL/GenBank/DDBJ databases">
        <authorList>
            <person name="Otto D Thomas"/>
            <person name="Naeem Raeece"/>
        </authorList>
    </citation>
    <scope>NUCLEOTIDE SEQUENCE</scope>
</reference>
<feature type="non-terminal residue" evidence="2">
    <location>
        <position position="1"/>
    </location>
</feature>
<dbReference type="EMBL" id="CDMZ01004424">
    <property type="protein sequence ID" value="CEM49713.1"/>
    <property type="molecule type" value="Genomic_DNA"/>
</dbReference>
<keyword evidence="1" id="KW-0812">Transmembrane</keyword>
<name>A0A0G4HYU5_9ALVE</name>
<proteinExistence type="predicted"/>
<sequence>IFHPLYFCCWTTPKDILMTLMAALLDLFWMLLSLCVGPGEEDGDGQDGGAETEGDDDDWEPDNMLVFHHLEVDIDLPMVNLGTLLWKVGLTDVADRLEKFYLQRESERVERARARVLEFLKQEKRGEEEMRRKCRSVIRWTHEEVEKLLKRQPTCQTVGEPTPENLQPVSEGLSRLNGASDMRADSDDQEDAEGVCLVSDVDVAHLGFSSSSLLKRRDIQTVLESLSLELRRQKRLTDFWKQKAPPRSLRPYAAVAFVVKYFLLVLLALLILCGKHSSGSSTFMSLAIGRGGTSKRDFLVRW</sequence>
<feature type="transmembrane region" description="Helical" evidence="1">
    <location>
        <begin position="251"/>
        <end position="272"/>
    </location>
</feature>
<evidence type="ECO:0000256" key="1">
    <source>
        <dbReference type="SAM" id="Phobius"/>
    </source>
</evidence>
<dbReference type="AlphaFoldDB" id="A0A0G4HYU5"/>
<protein>
    <submittedName>
        <fullName evidence="2">Uncharacterized protein</fullName>
    </submittedName>
</protein>
<keyword evidence="1" id="KW-0472">Membrane</keyword>
<dbReference type="VEuPathDB" id="CryptoDB:Cvel_9569"/>
<gene>
    <name evidence="2" type="ORF">Cvel_9569</name>
</gene>
<keyword evidence="1" id="KW-1133">Transmembrane helix</keyword>